<organism evidence="1 2">
    <name type="scientific">Sphingomonas abaci</name>
    <dbReference type="NCBI Taxonomy" id="237611"/>
    <lineage>
        <taxon>Bacteria</taxon>
        <taxon>Pseudomonadati</taxon>
        <taxon>Pseudomonadota</taxon>
        <taxon>Alphaproteobacteria</taxon>
        <taxon>Sphingomonadales</taxon>
        <taxon>Sphingomonadaceae</taxon>
        <taxon>Sphingomonas</taxon>
    </lineage>
</organism>
<evidence type="ECO:0000313" key="2">
    <source>
        <dbReference type="Proteomes" id="UP000574769"/>
    </source>
</evidence>
<comment type="caution">
    <text evidence="1">The sequence shown here is derived from an EMBL/GenBank/DDBJ whole genome shotgun (WGS) entry which is preliminary data.</text>
</comment>
<gene>
    <name evidence="1" type="ORF">GGQ96_004118</name>
</gene>
<dbReference type="EMBL" id="JACHNY010000020">
    <property type="protein sequence ID" value="MBB4619958.1"/>
    <property type="molecule type" value="Genomic_DNA"/>
</dbReference>
<evidence type="ECO:0000313" key="1">
    <source>
        <dbReference type="EMBL" id="MBB4619958.1"/>
    </source>
</evidence>
<accession>A0A7W7AMT1</accession>
<name>A0A7W7AMT1_9SPHN</name>
<dbReference type="AlphaFoldDB" id="A0A7W7AMT1"/>
<reference evidence="1 2" key="1">
    <citation type="submission" date="2020-08" db="EMBL/GenBank/DDBJ databases">
        <title>Genomic Encyclopedia of Type Strains, Phase IV (KMG-IV): sequencing the most valuable type-strain genomes for metagenomic binning, comparative biology and taxonomic classification.</title>
        <authorList>
            <person name="Goeker M."/>
        </authorList>
    </citation>
    <scope>NUCLEOTIDE SEQUENCE [LARGE SCALE GENOMIC DNA]</scope>
    <source>
        <strain evidence="1 2">DSM 15867</strain>
    </source>
</reference>
<protein>
    <submittedName>
        <fullName evidence="1">Uncharacterized protein</fullName>
    </submittedName>
</protein>
<dbReference type="Proteomes" id="UP000574769">
    <property type="component" value="Unassembled WGS sequence"/>
</dbReference>
<sequence>MARRYRRAPRGQRLYLTEGAADVIEQERTSELARLSSHAREAEGYTPSPRGWAPHLTIGSIVWMRAENEESGTYMLCTQPICDTVRLQKDTFFSFTTLTPSGQGEDFWLVIRTNEQHVKLRMNLLTTASTRHFASFKPDNSTRKITARVKPQTGKFFFEDLGEKEYSWIADLDQLKAQRAASEMASALGRVGLDEYEWLRRGGNLKG</sequence>
<keyword evidence="2" id="KW-1185">Reference proteome</keyword>
<proteinExistence type="predicted"/>